<feature type="domain" description="DUF5979" evidence="10">
    <location>
        <begin position="332"/>
        <end position="428"/>
    </location>
</feature>
<dbReference type="Pfam" id="PF19407">
    <property type="entry name" value="DUF5979"/>
    <property type="match status" value="1"/>
</dbReference>
<keyword evidence="7" id="KW-0472">Membrane</keyword>
<dbReference type="EMBL" id="PYAU01000001">
    <property type="protein sequence ID" value="PSL39029.1"/>
    <property type="molecule type" value="Genomic_DNA"/>
</dbReference>
<evidence type="ECO:0000256" key="6">
    <source>
        <dbReference type="SAM" id="MobiDB-lite"/>
    </source>
</evidence>
<reference evidence="12 14" key="2">
    <citation type="submission" date="2018-12" db="EMBL/GenBank/DDBJ databases">
        <authorList>
            <person name="hu s."/>
            <person name="Xu Y."/>
            <person name="Xu B."/>
            <person name="Li F."/>
        </authorList>
    </citation>
    <scope>NUCLEOTIDE SEQUENCE [LARGE SCALE GENOMIC DNA]</scope>
    <source>
        <strain evidence="12 14">KSW2-17</strain>
    </source>
</reference>
<evidence type="ECO:0000313" key="14">
    <source>
        <dbReference type="Proteomes" id="UP000268291"/>
    </source>
</evidence>
<reference evidence="11 13" key="1">
    <citation type="submission" date="2018-03" db="EMBL/GenBank/DDBJ databases">
        <title>Genomic Encyclopedia of Archaeal and Bacterial Type Strains, Phase II (KMG-II): from individual species to whole genera.</title>
        <authorList>
            <person name="Goeker M."/>
        </authorList>
    </citation>
    <scope>NUCLEOTIDE SEQUENCE [LARGE SCALE GENOMIC DNA]</scope>
    <source>
        <strain evidence="11 13">DSM 21548</strain>
    </source>
</reference>
<dbReference type="InterPro" id="IPR008966">
    <property type="entry name" value="Adhesion_dom_sf"/>
</dbReference>
<comment type="subcellular location">
    <subcellularLocation>
        <location evidence="1">Secreted</location>
        <location evidence="1">Cell wall</location>
        <topology evidence="1">Peptidoglycan-anchor</topology>
    </subcellularLocation>
</comment>
<dbReference type="GO" id="GO:0007155">
    <property type="term" value="P:cell adhesion"/>
    <property type="evidence" value="ECO:0007669"/>
    <property type="project" value="InterPro"/>
</dbReference>
<keyword evidence="4 8" id="KW-0732">Signal</keyword>
<dbReference type="AlphaFoldDB" id="A0A2P8GYI2"/>
<accession>A0A2P8GYI2</accession>
<keyword evidence="2" id="KW-0134">Cell wall</keyword>
<keyword evidence="7" id="KW-0812">Transmembrane</keyword>
<sequence>MRHISLTRSAVGIGIAVIGLAAIALPTAASAAELDAIDSVTIVSPDPTDPSAPLTVGDEFTLDAEWSVADDAQPGDTFGLTFPSPISVAWTQNFDLLDPDGLVIGSCVASGQSIDCTLGDYVLDHDDVHGSLNVRATAVEATESEELTFETSGGTTVTAPIPGGGIVDSGPSTGPEQIRKYGGMTSDGSSARWAIEVPIEHLEALGEGVVLTDTYDERLTLDPSTVSVAYVAPDGWDAWIADGTAESLPLASGEWTFTDHPTTHSFDLTFPTPRADGGWYLVSYSTPLPADAETGDVFGNSVSASGTKLAESTVTYSDAGGNGSGSRERSLAVTKAVAGSGTIPDTSFVVRASCVKADGSAVSDYPVDKSIRAGEKVTFEKLPVGATCTVSEPSSGGADSVRFSPSPVVEITAASPTVIELTVTNTFDVEPTPSPTPPAPTVEPTTEPTPGPAAPTTPPSDDLAVTGSADPSIVIGGAAALLAIGLATALVARRRATR</sequence>
<dbReference type="Gene3D" id="2.60.40.740">
    <property type="match status" value="1"/>
</dbReference>
<evidence type="ECO:0000256" key="1">
    <source>
        <dbReference type="ARBA" id="ARBA00004168"/>
    </source>
</evidence>
<proteinExistence type="predicted"/>
<dbReference type="Pfam" id="PF17961">
    <property type="entry name" value="Big_8"/>
    <property type="match status" value="1"/>
</dbReference>
<comment type="caution">
    <text evidence="11">The sequence shown here is derived from an EMBL/GenBank/DDBJ whole genome shotgun (WGS) entry which is preliminary data.</text>
</comment>
<evidence type="ECO:0000313" key="12">
    <source>
        <dbReference type="EMBL" id="RUQ86520.1"/>
    </source>
</evidence>
<evidence type="ECO:0000259" key="10">
    <source>
        <dbReference type="Pfam" id="PF19407"/>
    </source>
</evidence>
<dbReference type="Proteomes" id="UP000268291">
    <property type="component" value="Unassembled WGS sequence"/>
</dbReference>
<keyword evidence="14" id="KW-1185">Reference proteome</keyword>
<dbReference type="InterPro" id="IPR011252">
    <property type="entry name" value="Fibrogen-bd_dom1"/>
</dbReference>
<evidence type="ECO:0000256" key="8">
    <source>
        <dbReference type="SAM" id="SignalP"/>
    </source>
</evidence>
<keyword evidence="7" id="KW-1133">Transmembrane helix</keyword>
<evidence type="ECO:0000256" key="4">
    <source>
        <dbReference type="ARBA" id="ARBA00022729"/>
    </source>
</evidence>
<feature type="domain" description="SDR-like Ig" evidence="9">
    <location>
        <begin position="57"/>
        <end position="138"/>
    </location>
</feature>
<name>A0A2P8GYI2_9MICO</name>
<protein>
    <submittedName>
        <fullName evidence="11">Uncharacterized protein</fullName>
    </submittedName>
</protein>
<dbReference type="EMBL" id="RZGY01000001">
    <property type="protein sequence ID" value="RUQ86520.1"/>
    <property type="molecule type" value="Genomic_DNA"/>
</dbReference>
<evidence type="ECO:0000256" key="2">
    <source>
        <dbReference type="ARBA" id="ARBA00022512"/>
    </source>
</evidence>
<evidence type="ECO:0000259" key="9">
    <source>
        <dbReference type="Pfam" id="PF17961"/>
    </source>
</evidence>
<gene>
    <name evidence="11" type="ORF">CLV49_2661</name>
    <name evidence="12" type="ORF">ELQ93_05920</name>
</gene>
<evidence type="ECO:0000256" key="5">
    <source>
        <dbReference type="ARBA" id="ARBA00023088"/>
    </source>
</evidence>
<dbReference type="Proteomes" id="UP000241203">
    <property type="component" value="Unassembled WGS sequence"/>
</dbReference>
<evidence type="ECO:0000256" key="7">
    <source>
        <dbReference type="SAM" id="Phobius"/>
    </source>
</evidence>
<keyword evidence="3" id="KW-0964">Secreted</keyword>
<organism evidence="11 13">
    <name type="scientific">Labedella gwakjiensis</name>
    <dbReference type="NCBI Taxonomy" id="390269"/>
    <lineage>
        <taxon>Bacteria</taxon>
        <taxon>Bacillati</taxon>
        <taxon>Actinomycetota</taxon>
        <taxon>Actinomycetes</taxon>
        <taxon>Micrococcales</taxon>
        <taxon>Microbacteriaceae</taxon>
        <taxon>Labedella</taxon>
    </lineage>
</organism>
<dbReference type="InterPro" id="IPR046022">
    <property type="entry name" value="DUF5979"/>
</dbReference>
<dbReference type="SUPFAM" id="SSF49401">
    <property type="entry name" value="Bacterial adhesins"/>
    <property type="match status" value="2"/>
</dbReference>
<feature type="region of interest" description="Disordered" evidence="6">
    <location>
        <begin position="151"/>
        <end position="172"/>
    </location>
</feature>
<dbReference type="OrthoDB" id="5142801at2"/>
<feature type="region of interest" description="Disordered" evidence="6">
    <location>
        <begin position="426"/>
        <end position="465"/>
    </location>
</feature>
<keyword evidence="5" id="KW-0572">Peptidoglycan-anchor</keyword>
<dbReference type="Gene3D" id="2.60.40.1280">
    <property type="match status" value="1"/>
</dbReference>
<dbReference type="InterPro" id="IPR041171">
    <property type="entry name" value="SDR_Ig"/>
</dbReference>
<feature type="signal peptide" evidence="8">
    <location>
        <begin position="1"/>
        <end position="31"/>
    </location>
</feature>
<evidence type="ECO:0000256" key="3">
    <source>
        <dbReference type="ARBA" id="ARBA00022525"/>
    </source>
</evidence>
<dbReference type="RefSeq" id="WP_106563952.1">
    <property type="nucleotide sequence ID" value="NZ_PYAU01000001.1"/>
</dbReference>
<feature type="chain" id="PRO_5015112207" evidence="8">
    <location>
        <begin position="32"/>
        <end position="498"/>
    </location>
</feature>
<feature type="compositionally biased region" description="Pro residues" evidence="6">
    <location>
        <begin position="432"/>
        <end position="458"/>
    </location>
</feature>
<evidence type="ECO:0000313" key="13">
    <source>
        <dbReference type="Proteomes" id="UP000241203"/>
    </source>
</evidence>
<feature type="transmembrane region" description="Helical" evidence="7">
    <location>
        <begin position="473"/>
        <end position="492"/>
    </location>
</feature>
<evidence type="ECO:0000313" key="11">
    <source>
        <dbReference type="EMBL" id="PSL39029.1"/>
    </source>
</evidence>